<dbReference type="NCBIfam" id="TIGR00652">
    <property type="entry name" value="DapF"/>
    <property type="match status" value="1"/>
</dbReference>
<dbReference type="SUPFAM" id="SSF54506">
    <property type="entry name" value="Diaminopimelate epimerase-like"/>
    <property type="match status" value="1"/>
</dbReference>
<comment type="similarity">
    <text evidence="2">Belongs to the diaminopimelate epimerase family.</text>
</comment>
<evidence type="ECO:0000256" key="4">
    <source>
        <dbReference type="ARBA" id="ARBA00022490"/>
    </source>
</evidence>
<sequence length="117" mass="13052">MNFIKMHGLGNDFIVVEDLEENINLSAPSITRLCQRNFGVGADGLVLIRPSSKGHIRMHIYNSDGSEAEMCGNALRCVARYAFERGLVKKPEVLVETRMGLNRAVIYAREGEVENVE</sequence>
<keyword evidence="7 11" id="KW-0413">Isomerase</keyword>
<dbReference type="PROSITE" id="PS01326">
    <property type="entry name" value="DAP_EPIMERASE"/>
    <property type="match status" value="1"/>
</dbReference>
<dbReference type="FunFam" id="3.10.310.10:FF:000001">
    <property type="entry name" value="Diaminopimelate epimerase"/>
    <property type="match status" value="1"/>
</dbReference>
<dbReference type="GO" id="GO:0009089">
    <property type="term" value="P:lysine biosynthetic process via diaminopimelate"/>
    <property type="evidence" value="ECO:0007669"/>
    <property type="project" value="UniProtKB-UniRule"/>
</dbReference>
<proteinExistence type="inferred from homology"/>
<evidence type="ECO:0000256" key="9">
    <source>
        <dbReference type="NCBIfam" id="TIGR00652"/>
    </source>
</evidence>
<evidence type="ECO:0000256" key="5">
    <source>
        <dbReference type="ARBA" id="ARBA00022605"/>
    </source>
</evidence>
<feature type="active site" evidence="10">
    <location>
        <position position="71"/>
    </location>
</feature>
<evidence type="ECO:0000313" key="12">
    <source>
        <dbReference type="Proteomes" id="UP000285138"/>
    </source>
</evidence>
<reference evidence="11 12" key="1">
    <citation type="submission" date="2018-08" db="EMBL/GenBank/DDBJ databases">
        <title>The metabolism and importance of syntrophic acetate oxidation coupled to methane or sulfide production in haloalkaline environments.</title>
        <authorList>
            <person name="Timmers P.H.A."/>
            <person name="Vavourakis C.D."/>
            <person name="Sorokin D.Y."/>
            <person name="Sinninghe Damste J.S."/>
            <person name="Muyzer G."/>
            <person name="Stams A.J.M."/>
            <person name="Plugge C.M."/>
        </authorList>
    </citation>
    <scope>NUCLEOTIDE SEQUENCE [LARGE SCALE GENOMIC DNA]</scope>
    <source>
        <strain evidence="11">MSAO_Bac1</strain>
    </source>
</reference>
<evidence type="ECO:0000256" key="6">
    <source>
        <dbReference type="ARBA" id="ARBA00023154"/>
    </source>
</evidence>
<gene>
    <name evidence="11" type="primary">dapF</name>
    <name evidence="11" type="ORF">D5R97_09635</name>
</gene>
<accession>A0A424YA02</accession>
<organism evidence="11 12">
    <name type="scientific">Candidatus Syntrophonatronum acetioxidans</name>
    <dbReference type="NCBI Taxonomy" id="1795816"/>
    <lineage>
        <taxon>Bacteria</taxon>
        <taxon>Bacillati</taxon>
        <taxon>Bacillota</taxon>
        <taxon>Clostridia</taxon>
        <taxon>Eubacteriales</taxon>
        <taxon>Syntrophomonadaceae</taxon>
        <taxon>Candidatus Syntrophonatronum</taxon>
    </lineage>
</organism>
<dbReference type="EC" id="5.1.1.7" evidence="3 9"/>
<evidence type="ECO:0000256" key="10">
    <source>
        <dbReference type="PROSITE-ProRule" id="PRU10125"/>
    </source>
</evidence>
<dbReference type="InterPro" id="IPR001653">
    <property type="entry name" value="DAP_epimerase_DapF"/>
</dbReference>
<evidence type="ECO:0000313" key="11">
    <source>
        <dbReference type="EMBL" id="RQD73282.1"/>
    </source>
</evidence>
<evidence type="ECO:0000256" key="8">
    <source>
        <dbReference type="ARBA" id="ARBA00051712"/>
    </source>
</evidence>
<evidence type="ECO:0000256" key="2">
    <source>
        <dbReference type="ARBA" id="ARBA00010219"/>
    </source>
</evidence>
<dbReference type="GO" id="GO:0005829">
    <property type="term" value="C:cytosol"/>
    <property type="evidence" value="ECO:0007669"/>
    <property type="project" value="TreeGrafter"/>
</dbReference>
<dbReference type="UniPathway" id="UPA00034">
    <property type="reaction ID" value="UER00025"/>
</dbReference>
<protein>
    <recommendedName>
        <fullName evidence="3 9">Diaminopimelate epimerase</fullName>
        <ecNumber evidence="3 9">5.1.1.7</ecNumber>
    </recommendedName>
</protein>
<evidence type="ECO:0000256" key="3">
    <source>
        <dbReference type="ARBA" id="ARBA00013080"/>
    </source>
</evidence>
<evidence type="ECO:0000256" key="1">
    <source>
        <dbReference type="ARBA" id="ARBA00005196"/>
    </source>
</evidence>
<dbReference type="PANTHER" id="PTHR31689:SF0">
    <property type="entry name" value="DIAMINOPIMELATE EPIMERASE"/>
    <property type="match status" value="1"/>
</dbReference>
<keyword evidence="6" id="KW-0457">Lysine biosynthesis</keyword>
<keyword evidence="5" id="KW-0028">Amino-acid biosynthesis</keyword>
<comment type="catalytic activity">
    <reaction evidence="8">
        <text>(2S,6S)-2,6-diaminopimelate = meso-2,6-diaminopimelate</text>
        <dbReference type="Rhea" id="RHEA:15393"/>
        <dbReference type="ChEBI" id="CHEBI:57609"/>
        <dbReference type="ChEBI" id="CHEBI:57791"/>
        <dbReference type="EC" id="5.1.1.7"/>
    </reaction>
</comment>
<dbReference type="PANTHER" id="PTHR31689">
    <property type="entry name" value="DIAMINOPIMELATE EPIMERASE, CHLOROPLASTIC"/>
    <property type="match status" value="1"/>
</dbReference>
<comment type="caution">
    <text evidence="11">The sequence shown here is derived from an EMBL/GenBank/DDBJ whole genome shotgun (WGS) entry which is preliminary data.</text>
</comment>
<keyword evidence="4" id="KW-0963">Cytoplasm</keyword>
<name>A0A424YA02_9FIRM</name>
<dbReference type="InterPro" id="IPR018510">
    <property type="entry name" value="DAP_epimerase_AS"/>
</dbReference>
<dbReference type="Proteomes" id="UP000285138">
    <property type="component" value="Unassembled WGS sequence"/>
</dbReference>
<dbReference type="GO" id="GO:0008837">
    <property type="term" value="F:diaminopimelate epimerase activity"/>
    <property type="evidence" value="ECO:0007669"/>
    <property type="project" value="UniProtKB-UniRule"/>
</dbReference>
<feature type="non-terminal residue" evidence="11">
    <location>
        <position position="117"/>
    </location>
</feature>
<dbReference type="Pfam" id="PF01678">
    <property type="entry name" value="DAP_epimerase"/>
    <property type="match status" value="1"/>
</dbReference>
<evidence type="ECO:0000256" key="7">
    <source>
        <dbReference type="ARBA" id="ARBA00023235"/>
    </source>
</evidence>
<dbReference type="Gene3D" id="3.10.310.10">
    <property type="entry name" value="Diaminopimelate Epimerase, Chain A, domain 1"/>
    <property type="match status" value="1"/>
</dbReference>
<dbReference type="EMBL" id="QZAA01000266">
    <property type="protein sequence ID" value="RQD73282.1"/>
    <property type="molecule type" value="Genomic_DNA"/>
</dbReference>
<dbReference type="AlphaFoldDB" id="A0A424YA02"/>
<comment type="pathway">
    <text evidence="1">Amino-acid biosynthesis; L-lysine biosynthesis via DAP pathway; DL-2,6-diaminopimelate from LL-2,6-diaminopimelate: step 1/1.</text>
</comment>